<keyword evidence="4" id="KW-1185">Reference proteome</keyword>
<dbReference type="AlphaFoldDB" id="A0A1I7MYT6"/>
<dbReference type="GO" id="GO:0030638">
    <property type="term" value="P:polyketide metabolic process"/>
    <property type="evidence" value="ECO:0007669"/>
    <property type="project" value="InterPro"/>
</dbReference>
<protein>
    <submittedName>
        <fullName evidence="3">Predicted SnoaL-like aldol condensation-catalyzing enzyme</fullName>
    </submittedName>
</protein>
<dbReference type="STRING" id="429728.SAMN05216456_0308"/>
<dbReference type="PANTHER" id="PTHR38436">
    <property type="entry name" value="POLYKETIDE CYCLASE SNOAL-LIKE DOMAIN"/>
    <property type="match status" value="1"/>
</dbReference>
<sequence length="158" mass="17528">MQMSFIRSMLVFSAIATAISVGSAFGQDIQRDLGAEEVNRTIVVDFYDSFFNDHDTTGASEVIAEDYIQHNPEVPDGKEPFVSYFTGFFAENPESRAQIVRSAVEGDLVWLHVHSTNGPEDQGQAVIDIFRLEDGVIVEHWDVIQDVPAQAANANTMF</sequence>
<evidence type="ECO:0000256" key="1">
    <source>
        <dbReference type="SAM" id="SignalP"/>
    </source>
</evidence>
<gene>
    <name evidence="3" type="ORF">SAMN05216456_0308</name>
</gene>
<feature type="domain" description="SnoaL-like" evidence="2">
    <location>
        <begin position="43"/>
        <end position="140"/>
    </location>
</feature>
<dbReference type="Pfam" id="PF12680">
    <property type="entry name" value="SnoaL_2"/>
    <property type="match status" value="1"/>
</dbReference>
<proteinExistence type="predicted"/>
<organism evidence="3 4">
    <name type="scientific">Devosia crocina</name>
    <dbReference type="NCBI Taxonomy" id="429728"/>
    <lineage>
        <taxon>Bacteria</taxon>
        <taxon>Pseudomonadati</taxon>
        <taxon>Pseudomonadota</taxon>
        <taxon>Alphaproteobacteria</taxon>
        <taxon>Hyphomicrobiales</taxon>
        <taxon>Devosiaceae</taxon>
        <taxon>Devosia</taxon>
    </lineage>
</organism>
<dbReference type="InterPro" id="IPR037401">
    <property type="entry name" value="SnoaL-like"/>
</dbReference>
<dbReference type="InterPro" id="IPR032710">
    <property type="entry name" value="NTF2-like_dom_sf"/>
</dbReference>
<evidence type="ECO:0000259" key="2">
    <source>
        <dbReference type="Pfam" id="PF12680"/>
    </source>
</evidence>
<dbReference type="PANTHER" id="PTHR38436:SF1">
    <property type="entry name" value="ESTER CYCLASE"/>
    <property type="match status" value="1"/>
</dbReference>
<dbReference type="Gene3D" id="3.10.450.50">
    <property type="match status" value="1"/>
</dbReference>
<accession>A0A1I7MYT6</accession>
<feature type="chain" id="PRO_5011797251" evidence="1">
    <location>
        <begin position="19"/>
        <end position="158"/>
    </location>
</feature>
<dbReference type="InterPro" id="IPR009959">
    <property type="entry name" value="Cyclase_SnoaL-like"/>
</dbReference>
<keyword evidence="1" id="KW-0732">Signal</keyword>
<name>A0A1I7MYT6_9HYPH</name>
<evidence type="ECO:0000313" key="3">
    <source>
        <dbReference type="EMBL" id="SFV27562.1"/>
    </source>
</evidence>
<feature type="signal peptide" evidence="1">
    <location>
        <begin position="1"/>
        <end position="18"/>
    </location>
</feature>
<dbReference type="Proteomes" id="UP000199074">
    <property type="component" value="Unassembled WGS sequence"/>
</dbReference>
<evidence type="ECO:0000313" key="4">
    <source>
        <dbReference type="Proteomes" id="UP000199074"/>
    </source>
</evidence>
<reference evidence="3 4" key="1">
    <citation type="submission" date="2016-10" db="EMBL/GenBank/DDBJ databases">
        <authorList>
            <person name="de Groot N.N."/>
        </authorList>
    </citation>
    <scope>NUCLEOTIDE SEQUENCE [LARGE SCALE GENOMIC DNA]</scope>
    <source>
        <strain evidence="3 4">IPL20</strain>
    </source>
</reference>
<dbReference type="EMBL" id="FPCK01000001">
    <property type="protein sequence ID" value="SFV27562.1"/>
    <property type="molecule type" value="Genomic_DNA"/>
</dbReference>
<dbReference type="SUPFAM" id="SSF54427">
    <property type="entry name" value="NTF2-like"/>
    <property type="match status" value="1"/>
</dbReference>